<name>A0A0V0TKY9_9BILA</name>
<reference evidence="1 2" key="1">
    <citation type="submission" date="2015-01" db="EMBL/GenBank/DDBJ databases">
        <title>Evolution of Trichinella species and genotypes.</title>
        <authorList>
            <person name="Korhonen P.K."/>
            <person name="Edoardo P."/>
            <person name="Giuseppe L.R."/>
            <person name="Gasser R.B."/>
        </authorList>
    </citation>
    <scope>NUCLEOTIDE SEQUENCE [LARGE SCALE GENOMIC DNA]</scope>
    <source>
        <strain evidence="1">ISS417</strain>
    </source>
</reference>
<gene>
    <name evidence="1" type="ORF">T05_3326</name>
</gene>
<protein>
    <submittedName>
        <fullName evidence="1">Uncharacterized protein</fullName>
    </submittedName>
</protein>
<dbReference type="OrthoDB" id="5915634at2759"/>
<keyword evidence="2" id="KW-1185">Reference proteome</keyword>
<dbReference type="AlphaFoldDB" id="A0A0V0TKY9"/>
<organism evidence="1 2">
    <name type="scientific">Trichinella murrelli</name>
    <dbReference type="NCBI Taxonomy" id="144512"/>
    <lineage>
        <taxon>Eukaryota</taxon>
        <taxon>Metazoa</taxon>
        <taxon>Ecdysozoa</taxon>
        <taxon>Nematoda</taxon>
        <taxon>Enoplea</taxon>
        <taxon>Dorylaimia</taxon>
        <taxon>Trichinellida</taxon>
        <taxon>Trichinellidae</taxon>
        <taxon>Trichinella</taxon>
    </lineage>
</organism>
<proteinExistence type="predicted"/>
<dbReference type="Proteomes" id="UP000055048">
    <property type="component" value="Unassembled WGS sequence"/>
</dbReference>
<comment type="caution">
    <text evidence="1">The sequence shown here is derived from an EMBL/GenBank/DDBJ whole genome shotgun (WGS) entry which is preliminary data.</text>
</comment>
<evidence type="ECO:0000313" key="2">
    <source>
        <dbReference type="Proteomes" id="UP000055048"/>
    </source>
</evidence>
<sequence>MLHVNKITLYTGCKVDRWSAAKTIHHGEVGKHRKEKRQGKKEWSVQNRAVARQPANLRCQIGLVSRFVISNSTKKRCTPFPNGTDLENSFIPYARCANVLRIICFKKIHQVRLSVRTSNMNT</sequence>
<dbReference type="EMBL" id="JYDJ01000241">
    <property type="protein sequence ID" value="KRX39187.1"/>
    <property type="molecule type" value="Genomic_DNA"/>
</dbReference>
<accession>A0A0V0TKY9</accession>
<evidence type="ECO:0000313" key="1">
    <source>
        <dbReference type="EMBL" id="KRX39187.1"/>
    </source>
</evidence>